<dbReference type="EMBL" id="QRBI01000217">
    <property type="protein sequence ID" value="RMB92838.1"/>
    <property type="molecule type" value="Genomic_DNA"/>
</dbReference>
<gene>
    <name evidence="2" type="ORF">DUI87_30732</name>
</gene>
<evidence type="ECO:0000313" key="3">
    <source>
        <dbReference type="Proteomes" id="UP000269221"/>
    </source>
</evidence>
<organism evidence="2 3">
    <name type="scientific">Hirundo rustica rustica</name>
    <dbReference type="NCBI Taxonomy" id="333673"/>
    <lineage>
        <taxon>Eukaryota</taxon>
        <taxon>Metazoa</taxon>
        <taxon>Chordata</taxon>
        <taxon>Craniata</taxon>
        <taxon>Vertebrata</taxon>
        <taxon>Euteleostomi</taxon>
        <taxon>Archelosauria</taxon>
        <taxon>Archosauria</taxon>
        <taxon>Dinosauria</taxon>
        <taxon>Saurischia</taxon>
        <taxon>Theropoda</taxon>
        <taxon>Coelurosauria</taxon>
        <taxon>Aves</taxon>
        <taxon>Neognathae</taxon>
        <taxon>Neoaves</taxon>
        <taxon>Telluraves</taxon>
        <taxon>Australaves</taxon>
        <taxon>Passeriformes</taxon>
        <taxon>Sylvioidea</taxon>
        <taxon>Hirundinidae</taxon>
        <taxon>Hirundo</taxon>
    </lineage>
</organism>
<feature type="region of interest" description="Disordered" evidence="1">
    <location>
        <begin position="1"/>
        <end position="90"/>
    </location>
</feature>
<protein>
    <submittedName>
        <fullName evidence="2">Uncharacterized protein</fullName>
    </submittedName>
</protein>
<reference evidence="2 3" key="1">
    <citation type="submission" date="2018-07" db="EMBL/GenBank/DDBJ databases">
        <title>A high quality draft genome assembly of the barn swallow (H. rustica rustica).</title>
        <authorList>
            <person name="Formenti G."/>
            <person name="Chiara M."/>
            <person name="Poveda L."/>
            <person name="Francoijs K.-J."/>
            <person name="Bonisoli-Alquati A."/>
            <person name="Canova L."/>
            <person name="Gianfranceschi L."/>
            <person name="Horner D.S."/>
            <person name="Saino N."/>
        </authorList>
    </citation>
    <scope>NUCLEOTIDE SEQUENCE [LARGE SCALE GENOMIC DNA]</scope>
    <source>
        <strain evidence="2">Chelidonia</strain>
        <tissue evidence="2">Blood</tissue>
    </source>
</reference>
<name>A0A3M0IWK7_HIRRU</name>
<accession>A0A3M0IWK7</accession>
<dbReference type="AlphaFoldDB" id="A0A3M0IWK7"/>
<keyword evidence="3" id="KW-1185">Reference proteome</keyword>
<dbReference type="Proteomes" id="UP000269221">
    <property type="component" value="Unassembled WGS sequence"/>
</dbReference>
<evidence type="ECO:0000256" key="1">
    <source>
        <dbReference type="SAM" id="MobiDB-lite"/>
    </source>
</evidence>
<dbReference type="OrthoDB" id="9218965at2759"/>
<sequence>MLLATLLSNAEEKDNKTTTLVPRRTPSCPTDEEIIESSRLEGSQEEESPLPPGEEHEGEGSTAIVTPVAQEEPSLLGEQAAAGPDPGQALTYTIPFSTFLDALAEGSQMWRRKSQSVLQKALIAAQGKGGQKRQHPTGCKEVLSEPAQSIRAESLDKEHPVKQGPGQQLVEAEPDLELSMKEATEAQIPAGPAFSSLLPTVINAPAREKQTSVFKSVPGALSRAFTATHRRGEQEQQQSRACAQDLLDTAQYSSSEVLRKATVVIQGLRQREEQEHSRDATLAVRARVAGAVSPAHGPHGPTADGLALLDTAPYMRDELLSEAVIVSQGSEEHMEE</sequence>
<comment type="caution">
    <text evidence="2">The sequence shown here is derived from an EMBL/GenBank/DDBJ whole genome shotgun (WGS) entry which is preliminary data.</text>
</comment>
<proteinExistence type="predicted"/>
<evidence type="ECO:0000313" key="2">
    <source>
        <dbReference type="EMBL" id="RMB92838.1"/>
    </source>
</evidence>